<accession>A0ABW0M677</accession>
<dbReference type="RefSeq" id="WP_378996063.1">
    <property type="nucleotide sequence ID" value="NZ_JBHSMT010000010.1"/>
</dbReference>
<feature type="chain" id="PRO_5045771128" evidence="3">
    <location>
        <begin position="24"/>
        <end position="1076"/>
    </location>
</feature>
<evidence type="ECO:0000259" key="4">
    <source>
        <dbReference type="Pfam" id="PF05567"/>
    </source>
</evidence>
<comment type="caution">
    <text evidence="5">The sequence shown here is derived from an EMBL/GenBank/DDBJ whole genome shotgun (WGS) entry which is preliminary data.</text>
</comment>
<keyword evidence="3" id="KW-0732">Signal</keyword>
<dbReference type="Gene3D" id="2.60.120.200">
    <property type="match status" value="1"/>
</dbReference>
<dbReference type="EMBL" id="JBHSMT010000010">
    <property type="protein sequence ID" value="MFC5473523.1"/>
    <property type="molecule type" value="Genomic_DNA"/>
</dbReference>
<dbReference type="Proteomes" id="UP001596045">
    <property type="component" value="Unassembled WGS sequence"/>
</dbReference>
<dbReference type="SUPFAM" id="SSF49899">
    <property type="entry name" value="Concanavalin A-like lectins/glucanases"/>
    <property type="match status" value="1"/>
</dbReference>
<organism evidence="5 6">
    <name type="scientific">Paraherbaspirillum soli</name>
    <dbReference type="NCBI Taxonomy" id="631222"/>
    <lineage>
        <taxon>Bacteria</taxon>
        <taxon>Pseudomonadati</taxon>
        <taxon>Pseudomonadota</taxon>
        <taxon>Betaproteobacteria</taxon>
        <taxon>Burkholderiales</taxon>
        <taxon>Oxalobacteraceae</taxon>
        <taxon>Paraherbaspirillum</taxon>
    </lineage>
</organism>
<sequence length="1076" mass="111363">MKKISIKNMNLAALLMLPCIADAIVVSDNFTVGAAQNSWTASGGACLTAGSGNPYASGVSVIPACAAGGVGGTTGTLPDASGSGALRLTNNQGSQHGSVVYNATFPTDQGIQTTFTTYVYNGSKDGPVHLGADGIGFFLLDGSLATPGNVGAAGGSLGYSCSNRNSPYDGVAGGYIGLGLDEWGNFSTGSGDSTATSGPKGYAPNSIVLRGGGSVNAANFKALGYKYGASDIASACQTGKATIASSGSTTAILDYPYITGVTLPVHYPLQSGDIPMAQSYTTTRPNAVPITYKLKITPGGLLSLWYSYNGGAYTTVITNKNILDSKVSGPLPSSFRFGFSGGTGGSTNVHEITCFIASPANESSSSGGINTVKGAQVQAGTQVYFAIYHPDNWWGQMTANSVVTTAGVPSISNTANWDGSCNLTGGGCAALGTDAKGIPLKSVTAQTTRTVLTSDGSGGGIPFTWTSGITTSQQAALNVGPGNVVDTNGQIRLNFLRGDRTQEQPTKSLRQRTGVLGDIIDSSPTWVGPPSKPYQATWVDRLYLAAKNPETSYAAFVASSAATRTNVVYVGSNDGMVHGFQAGSYNTDGTYNSTNNDGKDVLDYLPASVIANLPTFTDPLYSHAYYANATPASGDLFYGSAWHTWLVGGLGAGGSGIYALDITDPTQFKESNAATLVKGEWTNSTLTELGNTYGTPLIRRMHNGQWAVIFGNGYNSANGKAGIYIMTIDPATGAKTFNWLPTGTGTSSNPDGIAYVASADLDSDHVVDYLYAGDLLGNVWRFDVTSSNTADWGVSKYGNKTATPLFTAKNSGGTAQPITTQIQVSSIPVGTTNRVLLMFATGQKTPFTSAAADTYASGTQTVYGVWDWDMSNWNSGTTTANKVVIPASGVQYGSLTGPQSIARSNLTAQTTTAVADTSGGQVLGYRTLSNKTVCWQGSLSCAAPTKNDQFGWLLDLPLSGEQVVYNPVISDGALELNTTIPPSSGASSCSISVPTGWTMAFNPLTGGTFAQSYFPNNVNKLVVMGNQLNAAGSPGTTSVGSGKYIFEPNTSGVPLMVKKNPPNNMLGKRITWKQTQ</sequence>
<keyword evidence="6" id="KW-1185">Reference proteome</keyword>
<evidence type="ECO:0000256" key="1">
    <source>
        <dbReference type="ARBA" id="ARBA00022723"/>
    </source>
</evidence>
<dbReference type="InterPro" id="IPR013320">
    <property type="entry name" value="ConA-like_dom_sf"/>
</dbReference>
<reference evidence="6" key="1">
    <citation type="journal article" date="2019" name="Int. J. Syst. Evol. Microbiol.">
        <title>The Global Catalogue of Microorganisms (GCM) 10K type strain sequencing project: providing services to taxonomists for standard genome sequencing and annotation.</title>
        <authorList>
            <consortium name="The Broad Institute Genomics Platform"/>
            <consortium name="The Broad Institute Genome Sequencing Center for Infectious Disease"/>
            <person name="Wu L."/>
            <person name="Ma J."/>
        </authorList>
    </citation>
    <scope>NUCLEOTIDE SEQUENCE [LARGE SCALE GENOMIC DNA]</scope>
    <source>
        <strain evidence="6">JCM 17066</strain>
    </source>
</reference>
<evidence type="ECO:0000313" key="6">
    <source>
        <dbReference type="Proteomes" id="UP001596045"/>
    </source>
</evidence>
<keyword evidence="2" id="KW-0106">Calcium</keyword>
<proteinExistence type="predicted"/>
<dbReference type="Pfam" id="PF05567">
    <property type="entry name" value="T4P_PilY1"/>
    <property type="match status" value="1"/>
</dbReference>
<gene>
    <name evidence="5" type="ORF">ACFPM8_06075</name>
</gene>
<dbReference type="InterPro" id="IPR008707">
    <property type="entry name" value="B-propeller_PilY1"/>
</dbReference>
<feature type="signal peptide" evidence="3">
    <location>
        <begin position="1"/>
        <end position="23"/>
    </location>
</feature>
<name>A0ABW0M677_9BURK</name>
<protein>
    <submittedName>
        <fullName evidence="5">Pilus assembly protein</fullName>
    </submittedName>
</protein>
<feature type="domain" description="PilY1 beta-propeller" evidence="4">
    <location>
        <begin position="516"/>
        <end position="876"/>
    </location>
</feature>
<evidence type="ECO:0000313" key="5">
    <source>
        <dbReference type="EMBL" id="MFC5473523.1"/>
    </source>
</evidence>
<evidence type="ECO:0000256" key="2">
    <source>
        <dbReference type="ARBA" id="ARBA00022837"/>
    </source>
</evidence>
<evidence type="ECO:0000256" key="3">
    <source>
        <dbReference type="SAM" id="SignalP"/>
    </source>
</evidence>
<keyword evidence="1" id="KW-0479">Metal-binding</keyword>